<dbReference type="WBParaSite" id="ACRNAN_Path_624.g2320.t1">
    <property type="protein sequence ID" value="ACRNAN_Path_624.g2320.t1"/>
    <property type="gene ID" value="ACRNAN_Path_624.g2320"/>
</dbReference>
<keyword evidence="1" id="KW-0732">Signal</keyword>
<keyword evidence="2" id="KW-1185">Reference proteome</keyword>
<evidence type="ECO:0000313" key="3">
    <source>
        <dbReference type="WBParaSite" id="ACRNAN_Path_624.g2320.t1"/>
    </source>
</evidence>
<accession>A0A914C970</accession>
<reference evidence="3" key="1">
    <citation type="submission" date="2022-11" db="UniProtKB">
        <authorList>
            <consortium name="WormBaseParasite"/>
        </authorList>
    </citation>
    <scope>IDENTIFICATION</scope>
</reference>
<evidence type="ECO:0000313" key="2">
    <source>
        <dbReference type="Proteomes" id="UP000887540"/>
    </source>
</evidence>
<protein>
    <submittedName>
        <fullName evidence="3">Uncharacterized protein</fullName>
    </submittedName>
</protein>
<dbReference type="Proteomes" id="UP000887540">
    <property type="component" value="Unplaced"/>
</dbReference>
<evidence type="ECO:0000256" key="1">
    <source>
        <dbReference type="SAM" id="SignalP"/>
    </source>
</evidence>
<feature type="chain" id="PRO_5037387362" evidence="1">
    <location>
        <begin position="19"/>
        <end position="77"/>
    </location>
</feature>
<proteinExistence type="predicted"/>
<feature type="signal peptide" evidence="1">
    <location>
        <begin position="1"/>
        <end position="18"/>
    </location>
</feature>
<dbReference type="AlphaFoldDB" id="A0A914C970"/>
<name>A0A914C970_9BILA</name>
<organism evidence="2 3">
    <name type="scientific">Acrobeloides nanus</name>
    <dbReference type="NCBI Taxonomy" id="290746"/>
    <lineage>
        <taxon>Eukaryota</taxon>
        <taxon>Metazoa</taxon>
        <taxon>Ecdysozoa</taxon>
        <taxon>Nematoda</taxon>
        <taxon>Chromadorea</taxon>
        <taxon>Rhabditida</taxon>
        <taxon>Tylenchina</taxon>
        <taxon>Cephalobomorpha</taxon>
        <taxon>Cephaloboidea</taxon>
        <taxon>Cephalobidae</taxon>
        <taxon>Acrobeloides</taxon>
    </lineage>
</organism>
<sequence length="77" mass="8948">MFCMFYFSIVLLWHYALALSPNSPYINWTQEYDPNLAEFALEFASAAYALNPVPCLKRHGAELIQRVQIPCDYVKDE</sequence>